<dbReference type="EMBL" id="JANAWD010000289">
    <property type="protein sequence ID" value="KAJ3482085.1"/>
    <property type="molecule type" value="Genomic_DNA"/>
</dbReference>
<evidence type="ECO:0000256" key="1">
    <source>
        <dbReference type="ARBA" id="ARBA00022801"/>
    </source>
</evidence>
<name>A0AAD5UZF2_9APHY</name>
<keyword evidence="1" id="KW-0378">Hydrolase</keyword>
<accession>A0AAD5UZF2</accession>
<feature type="domain" description="Alpha/beta hydrolase fold-3" evidence="2">
    <location>
        <begin position="106"/>
        <end position="339"/>
    </location>
</feature>
<dbReference type="InterPro" id="IPR029058">
    <property type="entry name" value="AB_hydrolase_fold"/>
</dbReference>
<evidence type="ECO:0000313" key="3">
    <source>
        <dbReference type="EMBL" id="KAJ3482085.1"/>
    </source>
</evidence>
<reference evidence="3" key="1">
    <citation type="submission" date="2022-07" db="EMBL/GenBank/DDBJ databases">
        <title>Genome Sequence of Physisporinus lineatus.</title>
        <authorList>
            <person name="Buettner E."/>
        </authorList>
    </citation>
    <scope>NUCLEOTIDE SEQUENCE</scope>
    <source>
        <strain evidence="3">VT162</strain>
    </source>
</reference>
<dbReference type="PANTHER" id="PTHR48081">
    <property type="entry name" value="AB HYDROLASE SUPERFAMILY PROTEIN C4A8.06C"/>
    <property type="match status" value="1"/>
</dbReference>
<dbReference type="AlphaFoldDB" id="A0AAD5UZF2"/>
<proteinExistence type="predicted"/>
<dbReference type="GO" id="GO:0016787">
    <property type="term" value="F:hydrolase activity"/>
    <property type="evidence" value="ECO:0007669"/>
    <property type="project" value="UniProtKB-KW"/>
</dbReference>
<dbReference type="InterPro" id="IPR013094">
    <property type="entry name" value="AB_hydrolase_3"/>
</dbReference>
<comment type="caution">
    <text evidence="3">The sequence shown here is derived from an EMBL/GenBank/DDBJ whole genome shotgun (WGS) entry which is preliminary data.</text>
</comment>
<evidence type="ECO:0000313" key="4">
    <source>
        <dbReference type="Proteomes" id="UP001212997"/>
    </source>
</evidence>
<dbReference type="SUPFAM" id="SSF53474">
    <property type="entry name" value="alpha/beta-Hydrolases"/>
    <property type="match status" value="1"/>
</dbReference>
<gene>
    <name evidence="3" type="ORF">NLI96_g7222</name>
</gene>
<dbReference type="Proteomes" id="UP001212997">
    <property type="component" value="Unassembled WGS sequence"/>
</dbReference>
<keyword evidence="4" id="KW-1185">Reference proteome</keyword>
<dbReference type="Pfam" id="PF07859">
    <property type="entry name" value="Abhydrolase_3"/>
    <property type="match status" value="1"/>
</dbReference>
<dbReference type="PANTHER" id="PTHR48081:SF26">
    <property type="entry name" value="ALPHA_BETA HYDROLASE FOLD-3 DOMAIN-CONTAINING PROTEIN"/>
    <property type="match status" value="1"/>
</dbReference>
<dbReference type="Gene3D" id="3.40.50.1820">
    <property type="entry name" value="alpha/beta hydrolase"/>
    <property type="match status" value="1"/>
</dbReference>
<sequence>MNGRGRKGWTASRAVRLRILKHYLTIASKTGGLRSIPNHLAIREGRNVKAVWVSPVPQLIIGDVQRWAENAKVQCSRIPGYWFEKKGHDRAIGEAPRQGEKVLYALHGGAYASLSAHPTDPTSSIPLGVLRHVPSVLRSFTLEYRLSSQTSNPFPAALLDAVAGYSYLVNDVGFSPRDIILEGDSAGGNLALALARYLVENQNCEFPAGVSLPAPPGLLVLSSPWCDMGDSDVVEGTSIFTNRHTDYIDLSTPVSQVKLNFLGPLGFEAANTNRYISPGSQSRSMENFSFKGFPPTFIMSGGAEVLVDQIRALRKKMVEDLGDENVEYVEAPDGVHDFLVFLWHEPERTATLCQLASWIGAQTECPETP</sequence>
<protein>
    <recommendedName>
        <fullName evidence="2">Alpha/beta hydrolase fold-3 domain-containing protein</fullName>
    </recommendedName>
</protein>
<organism evidence="3 4">
    <name type="scientific">Meripilus lineatus</name>
    <dbReference type="NCBI Taxonomy" id="2056292"/>
    <lineage>
        <taxon>Eukaryota</taxon>
        <taxon>Fungi</taxon>
        <taxon>Dikarya</taxon>
        <taxon>Basidiomycota</taxon>
        <taxon>Agaricomycotina</taxon>
        <taxon>Agaricomycetes</taxon>
        <taxon>Polyporales</taxon>
        <taxon>Meripilaceae</taxon>
        <taxon>Meripilus</taxon>
    </lineage>
</organism>
<dbReference type="InterPro" id="IPR050300">
    <property type="entry name" value="GDXG_lipolytic_enzyme"/>
</dbReference>
<evidence type="ECO:0000259" key="2">
    <source>
        <dbReference type="Pfam" id="PF07859"/>
    </source>
</evidence>